<evidence type="ECO:0000313" key="3">
    <source>
        <dbReference type="Proteomes" id="UP000615446"/>
    </source>
</evidence>
<proteinExistence type="predicted"/>
<dbReference type="AlphaFoldDB" id="A0A8H3KSS7"/>
<keyword evidence="1" id="KW-0472">Membrane</keyword>
<dbReference type="Proteomes" id="UP000615446">
    <property type="component" value="Unassembled WGS sequence"/>
</dbReference>
<evidence type="ECO:0000313" key="2">
    <source>
        <dbReference type="EMBL" id="GES72767.1"/>
    </source>
</evidence>
<evidence type="ECO:0000256" key="1">
    <source>
        <dbReference type="SAM" id="Phobius"/>
    </source>
</evidence>
<organism evidence="2 3">
    <name type="scientific">Rhizophagus clarus</name>
    <dbReference type="NCBI Taxonomy" id="94130"/>
    <lineage>
        <taxon>Eukaryota</taxon>
        <taxon>Fungi</taxon>
        <taxon>Fungi incertae sedis</taxon>
        <taxon>Mucoromycota</taxon>
        <taxon>Glomeromycotina</taxon>
        <taxon>Glomeromycetes</taxon>
        <taxon>Glomerales</taxon>
        <taxon>Glomeraceae</taxon>
        <taxon>Rhizophagus</taxon>
    </lineage>
</organism>
<keyword evidence="1" id="KW-1133">Transmembrane helix</keyword>
<reference evidence="2" key="1">
    <citation type="submission" date="2019-10" db="EMBL/GenBank/DDBJ databases">
        <title>Conservation and host-specific expression of non-tandemly repeated heterogenous ribosome RNA gene in arbuscular mycorrhizal fungi.</title>
        <authorList>
            <person name="Maeda T."/>
            <person name="Kobayashi Y."/>
            <person name="Nakagawa T."/>
            <person name="Ezawa T."/>
            <person name="Yamaguchi K."/>
            <person name="Bino T."/>
            <person name="Nishimoto Y."/>
            <person name="Shigenobu S."/>
            <person name="Kawaguchi M."/>
        </authorList>
    </citation>
    <scope>NUCLEOTIDE SEQUENCE</scope>
    <source>
        <strain evidence="2">HR1</strain>
    </source>
</reference>
<keyword evidence="1" id="KW-0812">Transmembrane</keyword>
<protein>
    <submittedName>
        <fullName evidence="2">Uncharacterized protein</fullName>
    </submittedName>
</protein>
<feature type="transmembrane region" description="Helical" evidence="1">
    <location>
        <begin position="39"/>
        <end position="60"/>
    </location>
</feature>
<comment type="caution">
    <text evidence="2">The sequence shown here is derived from an EMBL/GenBank/DDBJ whole genome shotgun (WGS) entry which is preliminary data.</text>
</comment>
<name>A0A8H3KSS7_9GLOM</name>
<sequence>MDRVYLNFAYDLFHILIRSILGFSSAGCKDLFDSKDKDFIQVICITFGIFLHAFFFVLAFSENSKENHADLLFAFKQIFSVDQVEHRWARVEPFEQSKRFRVRTCSSKKKFTIEDKSKFMTEANGKYSATVSKRKTSNIRRKDQRM</sequence>
<dbReference type="EMBL" id="BLAL01000004">
    <property type="protein sequence ID" value="GES72767.1"/>
    <property type="molecule type" value="Genomic_DNA"/>
</dbReference>
<gene>
    <name evidence="2" type="ORF">RCL2_000031800</name>
</gene>
<accession>A0A8H3KSS7</accession>